<keyword evidence="3" id="KW-1185">Reference proteome</keyword>
<comment type="caution">
    <text evidence="2">The sequence shown here is derived from an EMBL/GenBank/DDBJ whole genome shotgun (WGS) entry which is preliminary data.</text>
</comment>
<evidence type="ECO:0000256" key="1">
    <source>
        <dbReference type="SAM" id="MobiDB-lite"/>
    </source>
</evidence>
<gene>
    <name evidence="2" type="primary">A05g505230.1_BraROA</name>
    <name evidence="2" type="ORF">IGI04_019329</name>
</gene>
<evidence type="ECO:0000313" key="2">
    <source>
        <dbReference type="EMBL" id="KAG5397515.1"/>
    </source>
</evidence>
<feature type="compositionally biased region" description="Polar residues" evidence="1">
    <location>
        <begin position="162"/>
        <end position="172"/>
    </location>
</feature>
<feature type="region of interest" description="Disordered" evidence="1">
    <location>
        <begin position="152"/>
        <end position="172"/>
    </location>
</feature>
<sequence length="172" mass="19624">MVVGRPVSFKWVLQPSALHPSCSNSPLHTQWTPFFLFKLGFDDELGTPFVNLKHHSNSSQDKTQLHWDQSLTSSSLITNVSSFITLDRIKTMSTLTFVGSKSLDCPPSPSPSVHGHHLDENFSWTRRLGVWSARPLHTPLLPRRITIWTDREQDEEPRTHTPWLQPSSSCRN</sequence>
<evidence type="ECO:0000313" key="3">
    <source>
        <dbReference type="Proteomes" id="UP000823674"/>
    </source>
</evidence>
<organism evidence="2 3">
    <name type="scientific">Brassica rapa subsp. trilocularis</name>
    <dbReference type="NCBI Taxonomy" id="1813537"/>
    <lineage>
        <taxon>Eukaryota</taxon>
        <taxon>Viridiplantae</taxon>
        <taxon>Streptophyta</taxon>
        <taxon>Embryophyta</taxon>
        <taxon>Tracheophyta</taxon>
        <taxon>Spermatophyta</taxon>
        <taxon>Magnoliopsida</taxon>
        <taxon>eudicotyledons</taxon>
        <taxon>Gunneridae</taxon>
        <taxon>Pentapetalae</taxon>
        <taxon>rosids</taxon>
        <taxon>malvids</taxon>
        <taxon>Brassicales</taxon>
        <taxon>Brassicaceae</taxon>
        <taxon>Brassiceae</taxon>
        <taxon>Brassica</taxon>
    </lineage>
</organism>
<proteinExistence type="predicted"/>
<dbReference type="EMBL" id="JADBGQ010000005">
    <property type="protein sequence ID" value="KAG5397515.1"/>
    <property type="molecule type" value="Genomic_DNA"/>
</dbReference>
<name>A0ABQ7MFI5_BRACM</name>
<dbReference type="Proteomes" id="UP000823674">
    <property type="component" value="Chromosome A05"/>
</dbReference>
<protein>
    <submittedName>
        <fullName evidence="2">Uncharacterized protein</fullName>
    </submittedName>
</protein>
<reference evidence="2 3" key="1">
    <citation type="submission" date="2021-03" db="EMBL/GenBank/DDBJ databases">
        <authorList>
            <person name="King G.J."/>
            <person name="Bancroft I."/>
            <person name="Baten A."/>
            <person name="Bloomfield J."/>
            <person name="Borpatragohain P."/>
            <person name="He Z."/>
            <person name="Irish N."/>
            <person name="Irwin J."/>
            <person name="Liu K."/>
            <person name="Mauleon R.P."/>
            <person name="Moore J."/>
            <person name="Morris R."/>
            <person name="Ostergaard L."/>
            <person name="Wang B."/>
            <person name="Wells R."/>
        </authorList>
    </citation>
    <scope>NUCLEOTIDE SEQUENCE [LARGE SCALE GENOMIC DNA]</scope>
    <source>
        <strain evidence="2">R-o-18</strain>
        <tissue evidence="2">Leaf</tissue>
    </source>
</reference>
<accession>A0ABQ7MFI5</accession>